<organism evidence="1 2">
    <name type="scientific">Pseudoxanthomonas dokdonensis</name>
    <dbReference type="NCBI Taxonomy" id="344882"/>
    <lineage>
        <taxon>Bacteria</taxon>
        <taxon>Pseudomonadati</taxon>
        <taxon>Pseudomonadota</taxon>
        <taxon>Gammaproteobacteria</taxon>
        <taxon>Lysobacterales</taxon>
        <taxon>Lysobacteraceae</taxon>
        <taxon>Pseudoxanthomonas</taxon>
    </lineage>
</organism>
<dbReference type="STRING" id="344882.ABB29_10685"/>
<reference evidence="1 2" key="1">
    <citation type="submission" date="2015-05" db="EMBL/GenBank/DDBJ databases">
        <title>Genome sequencing and analysis of members of genus Stenotrophomonas.</title>
        <authorList>
            <person name="Patil P.P."/>
            <person name="Midha S."/>
            <person name="Patil P.B."/>
        </authorList>
    </citation>
    <scope>NUCLEOTIDE SEQUENCE [LARGE SCALE GENOMIC DNA]</scope>
    <source>
        <strain evidence="1 2">DSM 21858</strain>
    </source>
</reference>
<name>A0A0R0CGJ8_9GAMM</name>
<dbReference type="EMBL" id="LDJL01000011">
    <property type="protein sequence ID" value="KRG68925.1"/>
    <property type="molecule type" value="Genomic_DNA"/>
</dbReference>
<dbReference type="InterPro" id="IPR002816">
    <property type="entry name" value="TraB/PrgY/GumN_fam"/>
</dbReference>
<accession>A0A0R0CGJ8</accession>
<evidence type="ECO:0000313" key="1">
    <source>
        <dbReference type="EMBL" id="KRG68925.1"/>
    </source>
</evidence>
<dbReference type="Pfam" id="PF01963">
    <property type="entry name" value="TraB_PrgY_gumN"/>
    <property type="match status" value="1"/>
</dbReference>
<gene>
    <name evidence="1" type="ORF">ABB29_10685</name>
</gene>
<dbReference type="Proteomes" id="UP000052052">
    <property type="component" value="Unassembled WGS sequence"/>
</dbReference>
<sequence length="278" mass="30786">MPLLWKVSDDDNAVYLLGSFHLLRPDDYPLSADVDAAYADAESLMFELSPDEMQSADLSSRMTRAAIRTDGNVLREDLDEATWQKLDDYASRNGLPLVNLSTFEPWFVALTISLIEMGKQGLDPGLGLDNHFMQAAAADGKPTVGLEQAQEQIDLLDGMDKQEQIQFVREVLDEADAGAAETEKLHAAWRAGDAATLGNEMAAEMKREYPRLYQRINVERNDKWVPRIEQQLSRPGSDDTLVVVGALHLLGADGVVQKLKAEGYRVERICSACSNSDD</sequence>
<evidence type="ECO:0000313" key="2">
    <source>
        <dbReference type="Proteomes" id="UP000052052"/>
    </source>
</evidence>
<comment type="caution">
    <text evidence="1">The sequence shown here is derived from an EMBL/GenBank/DDBJ whole genome shotgun (WGS) entry which is preliminary data.</text>
</comment>
<proteinExistence type="predicted"/>
<dbReference type="CDD" id="cd14789">
    <property type="entry name" value="Tiki"/>
    <property type="match status" value="1"/>
</dbReference>
<protein>
    <recommendedName>
        <fullName evidence="3">Polysaccharide biosynthesis protein GumN</fullName>
    </recommendedName>
</protein>
<dbReference type="InterPro" id="IPR047111">
    <property type="entry name" value="YbaP-like"/>
</dbReference>
<dbReference type="PANTHER" id="PTHR40590">
    <property type="entry name" value="CYTOPLASMIC PROTEIN-RELATED"/>
    <property type="match status" value="1"/>
</dbReference>
<dbReference type="PANTHER" id="PTHR40590:SF1">
    <property type="entry name" value="CYTOPLASMIC PROTEIN"/>
    <property type="match status" value="1"/>
</dbReference>
<dbReference type="AlphaFoldDB" id="A0A0R0CGJ8"/>
<keyword evidence="2" id="KW-1185">Reference proteome</keyword>
<dbReference type="PATRIC" id="fig|344882.3.peg.508"/>
<evidence type="ECO:0008006" key="3">
    <source>
        <dbReference type="Google" id="ProtNLM"/>
    </source>
</evidence>